<sequence>MVLLIARGYPWSIASRAPTSHRHVNVDINQNIQGFAKFFDCWLNENTRIVTLKIAILWHLMTREFILFYPLDFNGVLT</sequence>
<gene>
    <name evidence="1" type="ORF">GCM10025855_15070</name>
</gene>
<protein>
    <submittedName>
        <fullName evidence="1">Uncharacterized protein</fullName>
    </submittedName>
</protein>
<comment type="caution">
    <text evidence="1">The sequence shown here is derived from an EMBL/GenBank/DDBJ whole genome shotgun (WGS) entry which is preliminary data.</text>
</comment>
<dbReference type="EMBL" id="BSUY01000001">
    <property type="protein sequence ID" value="GMA81974.1"/>
    <property type="molecule type" value="Genomic_DNA"/>
</dbReference>
<keyword evidence="2" id="KW-1185">Reference proteome</keyword>
<reference evidence="2" key="1">
    <citation type="journal article" date="2019" name="Int. J. Syst. Evol. Microbiol.">
        <title>The Global Catalogue of Microorganisms (GCM) 10K type strain sequencing project: providing services to taxonomists for standard genome sequencing and annotation.</title>
        <authorList>
            <consortium name="The Broad Institute Genomics Platform"/>
            <consortium name="The Broad Institute Genome Sequencing Center for Infectious Disease"/>
            <person name="Wu L."/>
            <person name="Ma J."/>
        </authorList>
    </citation>
    <scope>NUCLEOTIDE SEQUENCE [LARGE SCALE GENOMIC DNA]</scope>
    <source>
        <strain evidence="2">NBRC 102030</strain>
    </source>
</reference>
<accession>A0ABQ6J2M4</accession>
<evidence type="ECO:0000313" key="2">
    <source>
        <dbReference type="Proteomes" id="UP001157046"/>
    </source>
</evidence>
<name>A0ABQ6J2M4_9GAMM</name>
<organism evidence="1 2">
    <name type="scientific">Shewanella glacialipiscicola</name>
    <dbReference type="NCBI Taxonomy" id="614069"/>
    <lineage>
        <taxon>Bacteria</taxon>
        <taxon>Pseudomonadati</taxon>
        <taxon>Pseudomonadota</taxon>
        <taxon>Gammaproteobacteria</taxon>
        <taxon>Alteromonadales</taxon>
        <taxon>Shewanellaceae</taxon>
        <taxon>Shewanella</taxon>
    </lineage>
</organism>
<dbReference type="Proteomes" id="UP001157046">
    <property type="component" value="Unassembled WGS sequence"/>
</dbReference>
<proteinExistence type="predicted"/>
<evidence type="ECO:0000313" key="1">
    <source>
        <dbReference type="EMBL" id="GMA81974.1"/>
    </source>
</evidence>